<dbReference type="InterPro" id="IPR050493">
    <property type="entry name" value="FAD-dep_Monooxygenase_BioMet"/>
</dbReference>
<evidence type="ECO:0000313" key="4">
    <source>
        <dbReference type="EMBL" id="XDI06181.1"/>
    </source>
</evidence>
<sequence>MTDSPRRAEISGGGFAGLTAATALAQMGWRVRVHERAAELRAEGAGIVLWNNSLQVLDRIGATPDLDSRSMTPPAYETRMNNVIQSQETLDGIRWRTMTRPHLHQSLLTAARESGVEIVANSEVTGATAEGVVSFADGTTAEAELVVGADGVGSAVRDSLGIPLKRERSRDGITRFLVPRRKAELTALEPDTEWDNVIDFWNLEPRVLRVLYTPANDEELYIALMSPAADAAGSRVPIDLELWTSVFPQLAPVLQDAAGIQGRYYGYQTTRLDHWTEGRVALIGDAAHAMCPALAQGAGTAMQNAWTLAVKATEALAAGDDLPTALRDWERLERPVTDLAQNRSQWYADTREMAKGNQFVGESVETALYNPTDPHRHEVHAA</sequence>
<dbReference type="SUPFAM" id="SSF51905">
    <property type="entry name" value="FAD/NAD(P)-binding domain"/>
    <property type="match status" value="1"/>
</dbReference>
<dbReference type="InterPro" id="IPR036188">
    <property type="entry name" value="FAD/NAD-bd_sf"/>
</dbReference>
<dbReference type="RefSeq" id="WP_368498570.1">
    <property type="nucleotide sequence ID" value="NZ_CP162511.1"/>
</dbReference>
<feature type="domain" description="FAD-binding" evidence="3">
    <location>
        <begin position="10"/>
        <end position="318"/>
    </location>
</feature>
<evidence type="ECO:0000256" key="2">
    <source>
        <dbReference type="ARBA" id="ARBA00023033"/>
    </source>
</evidence>
<dbReference type="GO" id="GO:0004497">
    <property type="term" value="F:monooxygenase activity"/>
    <property type="evidence" value="ECO:0007669"/>
    <property type="project" value="UniProtKB-KW"/>
</dbReference>
<dbReference type="EMBL" id="CP162511">
    <property type="protein sequence ID" value="XDI06181.1"/>
    <property type="molecule type" value="Genomic_DNA"/>
</dbReference>
<name>A0AB39BII5_9MICO</name>
<gene>
    <name evidence="4" type="ORF">ABFY20_03545</name>
</gene>
<dbReference type="Gene3D" id="3.30.9.10">
    <property type="entry name" value="D-Amino Acid Oxidase, subunit A, domain 2"/>
    <property type="match status" value="1"/>
</dbReference>
<dbReference type="PRINTS" id="PR00420">
    <property type="entry name" value="RNGMNOXGNASE"/>
</dbReference>
<keyword evidence="1" id="KW-0560">Oxidoreductase</keyword>
<dbReference type="InterPro" id="IPR002938">
    <property type="entry name" value="FAD-bd"/>
</dbReference>
<dbReference type="Gene3D" id="3.50.50.60">
    <property type="entry name" value="FAD/NAD(P)-binding domain"/>
    <property type="match status" value="1"/>
</dbReference>
<evidence type="ECO:0000259" key="3">
    <source>
        <dbReference type="Pfam" id="PF01494"/>
    </source>
</evidence>
<evidence type="ECO:0000256" key="1">
    <source>
        <dbReference type="ARBA" id="ARBA00023002"/>
    </source>
</evidence>
<dbReference type="GO" id="GO:0071949">
    <property type="term" value="F:FAD binding"/>
    <property type="evidence" value="ECO:0007669"/>
    <property type="project" value="InterPro"/>
</dbReference>
<accession>A0AB39BII5</accession>
<dbReference type="PANTHER" id="PTHR13789:SF309">
    <property type="entry name" value="PUTATIVE (AFU_ORTHOLOGUE AFUA_6G14510)-RELATED"/>
    <property type="match status" value="1"/>
</dbReference>
<dbReference type="Pfam" id="PF01494">
    <property type="entry name" value="FAD_binding_3"/>
    <property type="match status" value="1"/>
</dbReference>
<protein>
    <submittedName>
        <fullName evidence="4">FAD-dependent oxidoreductase</fullName>
    </submittedName>
</protein>
<dbReference type="PANTHER" id="PTHR13789">
    <property type="entry name" value="MONOOXYGENASE"/>
    <property type="match status" value="1"/>
</dbReference>
<proteinExistence type="predicted"/>
<dbReference type="AlphaFoldDB" id="A0AB39BII5"/>
<reference evidence="4" key="1">
    <citation type="submission" date="2024-05" db="EMBL/GenBank/DDBJ databases">
        <title>Herbiconiux sp. A18JL235.</title>
        <authorList>
            <person name="Zhang G."/>
        </authorList>
    </citation>
    <scope>NUCLEOTIDE SEQUENCE</scope>
    <source>
        <strain evidence="4">A18JL235</strain>
    </source>
</reference>
<organism evidence="4">
    <name type="scientific">Herbiconiux sp. A18JL235</name>
    <dbReference type="NCBI Taxonomy" id="3152363"/>
    <lineage>
        <taxon>Bacteria</taxon>
        <taxon>Bacillati</taxon>
        <taxon>Actinomycetota</taxon>
        <taxon>Actinomycetes</taxon>
        <taxon>Micrococcales</taxon>
        <taxon>Microbacteriaceae</taxon>
        <taxon>Herbiconiux</taxon>
    </lineage>
</organism>
<keyword evidence="2" id="KW-0503">Monooxygenase</keyword>